<dbReference type="Pfam" id="PF04237">
    <property type="entry name" value="YjbR"/>
    <property type="match status" value="1"/>
</dbReference>
<dbReference type="Gene3D" id="3.90.1150.30">
    <property type="match status" value="1"/>
</dbReference>
<proteinExistence type="predicted"/>
<dbReference type="PANTHER" id="PTHR35145">
    <property type="entry name" value="CYTOPLASMIC PROTEIN-RELATED"/>
    <property type="match status" value="1"/>
</dbReference>
<evidence type="ECO:0000313" key="1">
    <source>
        <dbReference type="EMBL" id="ABJ82328.1"/>
    </source>
</evidence>
<dbReference type="PANTHER" id="PTHR35145:SF1">
    <property type="entry name" value="CYTOPLASMIC PROTEIN"/>
    <property type="match status" value="1"/>
</dbReference>
<reference evidence="1" key="1">
    <citation type="submission" date="2006-10" db="EMBL/GenBank/DDBJ databases">
        <title>Complete sequence of Solibacter usitatus Ellin6076.</title>
        <authorList>
            <consortium name="US DOE Joint Genome Institute"/>
            <person name="Copeland A."/>
            <person name="Lucas S."/>
            <person name="Lapidus A."/>
            <person name="Barry K."/>
            <person name="Detter J.C."/>
            <person name="Glavina del Rio T."/>
            <person name="Hammon N."/>
            <person name="Israni S."/>
            <person name="Dalin E."/>
            <person name="Tice H."/>
            <person name="Pitluck S."/>
            <person name="Thompson L.S."/>
            <person name="Brettin T."/>
            <person name="Bruce D."/>
            <person name="Han C."/>
            <person name="Tapia R."/>
            <person name="Gilna P."/>
            <person name="Schmutz J."/>
            <person name="Larimer F."/>
            <person name="Land M."/>
            <person name="Hauser L."/>
            <person name="Kyrpides N."/>
            <person name="Mikhailova N."/>
            <person name="Janssen P.H."/>
            <person name="Kuske C.R."/>
            <person name="Richardson P."/>
        </authorList>
    </citation>
    <scope>NUCLEOTIDE SEQUENCE</scope>
    <source>
        <strain evidence="1">Ellin6076</strain>
    </source>
</reference>
<dbReference type="InterPro" id="IPR038056">
    <property type="entry name" value="YjbR-like_sf"/>
</dbReference>
<gene>
    <name evidence="1" type="ordered locus">Acid_1335</name>
</gene>
<dbReference type="InterPro" id="IPR007351">
    <property type="entry name" value="YjbR"/>
</dbReference>
<dbReference type="InParanoid" id="Q029F8"/>
<dbReference type="STRING" id="234267.Acid_1335"/>
<name>Q029F8_SOLUE</name>
<dbReference type="HOGENOM" id="CLU_105851_4_0_0"/>
<dbReference type="SUPFAM" id="SSF142906">
    <property type="entry name" value="YjbR-like"/>
    <property type="match status" value="1"/>
</dbReference>
<dbReference type="InterPro" id="IPR058532">
    <property type="entry name" value="YjbR/MT2646/Rv2570-like"/>
</dbReference>
<dbReference type="EMBL" id="CP000473">
    <property type="protein sequence ID" value="ABJ82328.1"/>
    <property type="molecule type" value="Genomic_DNA"/>
</dbReference>
<accession>Q029F8</accession>
<dbReference type="eggNOG" id="COG2315">
    <property type="taxonomic scope" value="Bacteria"/>
</dbReference>
<dbReference type="KEGG" id="sus:Acid_1335"/>
<protein>
    <recommendedName>
        <fullName evidence="2">MmcQ/YjbR family DNA-binding protein</fullName>
    </recommendedName>
</protein>
<organism evidence="1">
    <name type="scientific">Solibacter usitatus (strain Ellin6076)</name>
    <dbReference type="NCBI Taxonomy" id="234267"/>
    <lineage>
        <taxon>Bacteria</taxon>
        <taxon>Pseudomonadati</taxon>
        <taxon>Acidobacteriota</taxon>
        <taxon>Terriglobia</taxon>
        <taxon>Bryobacterales</taxon>
        <taxon>Solibacteraceae</taxon>
        <taxon>Candidatus Solibacter</taxon>
    </lineage>
</organism>
<dbReference type="AlphaFoldDB" id="Q029F8"/>
<sequence length="114" mass="12899">MNTEWVRTFCMALPHTTETVQWGANLVFKIGGRIYAIAALEPADHWLSFKCSPEDFADLVEREGIIPAPYLARAHWVGLESADALTTPELRRLLRNAYALVFAKLTKKVQRELA</sequence>
<evidence type="ECO:0008006" key="2">
    <source>
        <dbReference type="Google" id="ProtNLM"/>
    </source>
</evidence>